<accession>A0A9W4TRX1</accession>
<proteinExistence type="predicted"/>
<name>A0A9W4TRX1_9PROT</name>
<dbReference type="AlphaFoldDB" id="A0A9W4TRX1"/>
<reference evidence="2" key="1">
    <citation type="submission" date="2022-10" db="EMBL/GenBank/DDBJ databases">
        <authorList>
            <person name="Botero Cardona J."/>
        </authorList>
    </citation>
    <scope>NUCLEOTIDE SEQUENCE</scope>
    <source>
        <strain evidence="2">LMG 31819</strain>
        <strain evidence="3">R-53529</strain>
    </source>
</reference>
<dbReference type="EMBL" id="CAMXCM010000012">
    <property type="protein sequence ID" value="CAI3958616.1"/>
    <property type="molecule type" value="Genomic_DNA"/>
</dbReference>
<dbReference type="Proteomes" id="UP001154255">
    <property type="component" value="Unassembled WGS sequence"/>
</dbReference>
<evidence type="ECO:0000313" key="2">
    <source>
        <dbReference type="EMBL" id="CAI3958616.1"/>
    </source>
</evidence>
<evidence type="ECO:0000259" key="1">
    <source>
        <dbReference type="Pfam" id="PF18476"/>
    </source>
</evidence>
<protein>
    <recommendedName>
        <fullName evidence="1">PIN like domain-containing protein</fullName>
    </recommendedName>
</protein>
<dbReference type="EMBL" id="CAMXCS010000012">
    <property type="protein sequence ID" value="CAI3960540.1"/>
    <property type="molecule type" value="Genomic_DNA"/>
</dbReference>
<dbReference type="Pfam" id="PF18476">
    <property type="entry name" value="PIN_8"/>
    <property type="match status" value="1"/>
</dbReference>
<gene>
    <name evidence="3" type="ORF">R53529_LOCUS2281</name>
    <name evidence="2" type="ORF">R53530_LOCUS2281</name>
</gene>
<keyword evidence="5" id="KW-1185">Reference proteome</keyword>
<comment type="caution">
    <text evidence="2">The sequence shown here is derived from an EMBL/GenBank/DDBJ whole genome shotgun (WGS) entry which is preliminary data.</text>
</comment>
<evidence type="ECO:0000313" key="3">
    <source>
        <dbReference type="EMBL" id="CAI3960540.1"/>
    </source>
</evidence>
<dbReference type="Proteomes" id="UP001154259">
    <property type="component" value="Unassembled WGS sequence"/>
</dbReference>
<organism evidence="2 4">
    <name type="scientific">Commensalibacter communis</name>
    <dbReference type="NCBI Taxonomy" id="2972786"/>
    <lineage>
        <taxon>Bacteria</taxon>
        <taxon>Pseudomonadati</taxon>
        <taxon>Pseudomonadota</taxon>
        <taxon>Alphaproteobacteria</taxon>
        <taxon>Acetobacterales</taxon>
        <taxon>Acetobacteraceae</taxon>
    </lineage>
</organism>
<dbReference type="InterPro" id="IPR041578">
    <property type="entry name" value="PIN_8"/>
</dbReference>
<feature type="domain" description="PIN like" evidence="1">
    <location>
        <begin position="32"/>
        <end position="261"/>
    </location>
</feature>
<sequence length="380" mass="45185">MKLECNMRSKFRGFYTNNEQKNTKLFKDEKTLFVFDTNFILDLYRNNDKTQSAMKEAVKAVQSKIWLPYFSALEYQRKRLDEIHSQANNIITTLKPLDETISTLQEKISKIEKTKLRYYTDTTEDIQIKLKAVKDDLEKFLNQKSQEIKEKNDQIIEHDSIRDWVDKIFQDRIGSKFSEAELSDLNSECQKRFENLIPPGYEDKFKEGKKEAQFGYDGNLYHRAYGDFYVWKELLEKTKSLKVNTVFFITNDEKQDMVHKTGYIKTGAHASLREEIFKETPAKNFEILSTYEFITGVSNAYRLDINQENIRVNFNEWDDAYDMHEKHQTVIEQEIEAAKIYQMFTQMKAQKQAEKYNKNLSKLLRSMSWRLEAEDNETDE</sequence>
<evidence type="ECO:0000313" key="5">
    <source>
        <dbReference type="Proteomes" id="UP001154259"/>
    </source>
</evidence>
<evidence type="ECO:0000313" key="4">
    <source>
        <dbReference type="Proteomes" id="UP001154255"/>
    </source>
</evidence>